<proteinExistence type="predicted"/>
<feature type="repeat" description="PPR" evidence="2">
    <location>
        <begin position="359"/>
        <end position="389"/>
    </location>
</feature>
<feature type="repeat" description="PPR" evidence="2">
    <location>
        <begin position="390"/>
        <end position="424"/>
    </location>
</feature>
<dbReference type="FunCoup" id="A0A200QED6">
    <property type="interactions" value="18"/>
</dbReference>
<dbReference type="InterPro" id="IPR046960">
    <property type="entry name" value="PPR_At4g14850-like_plant"/>
</dbReference>
<dbReference type="GO" id="GO:0099402">
    <property type="term" value="P:plant organ development"/>
    <property type="evidence" value="ECO:0007669"/>
    <property type="project" value="UniProtKB-ARBA"/>
</dbReference>
<dbReference type="EMBL" id="MVGT01002251">
    <property type="protein sequence ID" value="OVA08839.1"/>
    <property type="molecule type" value="Genomic_DNA"/>
</dbReference>
<organism evidence="3 4">
    <name type="scientific">Macleaya cordata</name>
    <name type="common">Five-seeded plume-poppy</name>
    <name type="synonym">Bocconia cordata</name>
    <dbReference type="NCBI Taxonomy" id="56857"/>
    <lineage>
        <taxon>Eukaryota</taxon>
        <taxon>Viridiplantae</taxon>
        <taxon>Streptophyta</taxon>
        <taxon>Embryophyta</taxon>
        <taxon>Tracheophyta</taxon>
        <taxon>Spermatophyta</taxon>
        <taxon>Magnoliopsida</taxon>
        <taxon>Ranunculales</taxon>
        <taxon>Papaveraceae</taxon>
        <taxon>Papaveroideae</taxon>
        <taxon>Macleaya</taxon>
    </lineage>
</organism>
<dbReference type="InterPro" id="IPR002885">
    <property type="entry name" value="PPR_rpt"/>
</dbReference>
<dbReference type="FunFam" id="1.25.40.10:FF:000361">
    <property type="entry name" value="Pentatricopeptide repeat-containing protein chloroplastic"/>
    <property type="match status" value="1"/>
</dbReference>
<dbReference type="InterPro" id="IPR011990">
    <property type="entry name" value="TPR-like_helical_dom_sf"/>
</dbReference>
<dbReference type="PROSITE" id="PS51375">
    <property type="entry name" value="PPR"/>
    <property type="match status" value="8"/>
</dbReference>
<evidence type="ECO:0000313" key="4">
    <source>
        <dbReference type="Proteomes" id="UP000195402"/>
    </source>
</evidence>
<dbReference type="GO" id="GO:0009451">
    <property type="term" value="P:RNA modification"/>
    <property type="evidence" value="ECO:0007669"/>
    <property type="project" value="InterPro"/>
</dbReference>
<dbReference type="PANTHER" id="PTHR47926">
    <property type="entry name" value="PENTATRICOPEPTIDE REPEAT-CONTAINING PROTEIN"/>
    <property type="match status" value="1"/>
</dbReference>
<gene>
    <name evidence="3" type="ORF">BVC80_1405g6</name>
</gene>
<dbReference type="OrthoDB" id="185373at2759"/>
<protein>
    <submittedName>
        <fullName evidence="3">Pentatricopeptide repeat</fullName>
    </submittedName>
</protein>
<dbReference type="GO" id="GO:0003723">
    <property type="term" value="F:RNA binding"/>
    <property type="evidence" value="ECO:0007669"/>
    <property type="project" value="InterPro"/>
</dbReference>
<feature type="repeat" description="PPR" evidence="2">
    <location>
        <begin position="122"/>
        <end position="156"/>
    </location>
</feature>
<dbReference type="Pfam" id="PF01535">
    <property type="entry name" value="PPR"/>
    <property type="match status" value="2"/>
</dbReference>
<dbReference type="Pfam" id="PF13041">
    <property type="entry name" value="PPR_2"/>
    <property type="match status" value="4"/>
</dbReference>
<feature type="repeat" description="PPR" evidence="2">
    <location>
        <begin position="188"/>
        <end position="222"/>
    </location>
</feature>
<reference evidence="3 4" key="1">
    <citation type="journal article" date="2017" name="Mol. Plant">
        <title>The Genome of Medicinal Plant Macleaya cordata Provides New Insights into Benzylisoquinoline Alkaloids Metabolism.</title>
        <authorList>
            <person name="Liu X."/>
            <person name="Liu Y."/>
            <person name="Huang P."/>
            <person name="Ma Y."/>
            <person name="Qing Z."/>
            <person name="Tang Q."/>
            <person name="Cao H."/>
            <person name="Cheng P."/>
            <person name="Zheng Y."/>
            <person name="Yuan Z."/>
            <person name="Zhou Y."/>
            <person name="Liu J."/>
            <person name="Tang Z."/>
            <person name="Zhuo Y."/>
            <person name="Zhang Y."/>
            <person name="Yu L."/>
            <person name="Huang J."/>
            <person name="Yang P."/>
            <person name="Peng Q."/>
            <person name="Zhang J."/>
            <person name="Jiang W."/>
            <person name="Zhang Z."/>
            <person name="Lin K."/>
            <person name="Ro D.K."/>
            <person name="Chen X."/>
            <person name="Xiong X."/>
            <person name="Shang Y."/>
            <person name="Huang S."/>
            <person name="Zeng J."/>
        </authorList>
    </citation>
    <scope>NUCLEOTIDE SEQUENCE [LARGE SCALE GENOMIC DNA]</scope>
    <source>
        <strain evidence="4">cv. BLH2017</strain>
        <tissue evidence="3">Root</tissue>
    </source>
</reference>
<dbReference type="Pfam" id="PF20430">
    <property type="entry name" value="Eplus_motif"/>
    <property type="match status" value="1"/>
</dbReference>
<keyword evidence="4" id="KW-1185">Reference proteome</keyword>
<dbReference type="InterPro" id="IPR046848">
    <property type="entry name" value="E_motif"/>
</dbReference>
<keyword evidence="1" id="KW-0677">Repeat</keyword>
<feature type="repeat" description="PPR" evidence="2">
    <location>
        <begin position="289"/>
        <end position="323"/>
    </location>
</feature>
<dbReference type="InParanoid" id="A0A200QED6"/>
<dbReference type="Proteomes" id="UP000195402">
    <property type="component" value="Unassembled WGS sequence"/>
</dbReference>
<dbReference type="InterPro" id="IPR046849">
    <property type="entry name" value="E2_motif"/>
</dbReference>
<dbReference type="FunFam" id="1.25.40.10:FF:000344">
    <property type="entry name" value="Pentatricopeptide repeat-containing protein"/>
    <property type="match status" value="1"/>
</dbReference>
<accession>A0A200QED6</accession>
<dbReference type="FunFam" id="1.25.40.10:FF:000158">
    <property type="entry name" value="pentatricopeptide repeat-containing protein At2g33680"/>
    <property type="match status" value="1"/>
</dbReference>
<evidence type="ECO:0000256" key="1">
    <source>
        <dbReference type="ARBA" id="ARBA00022737"/>
    </source>
</evidence>
<dbReference type="NCBIfam" id="TIGR00756">
    <property type="entry name" value="PPR"/>
    <property type="match status" value="5"/>
</dbReference>
<sequence>MYNEALDLFKKLQLFPYLRPDSYTYPCVLKAFGGLANVNEGKKIHTHLVKSGLGFDVVVASALVGLYAKCNQFDSATKLFDEMPERDVASWNNVISCYYQSGKSEKVLELFEEMKSSGFEPDSVTFTTIFSACARLLDLNRGKEIHEDLIRSGLELDGFISSALVDMYGKCGCPEMARGVFEQIPKKGVVSWNAMIAGYGLNGDIDSCLELFRRMNNERVTTTSTTISTLLIACSRSARLQEGKFLHGYIIRNGIQIDTFISSSLIDLYFKCGSVSMAEWVFRSTPRTNVVSWNVMISGYVMLGSYFEALRIFNDLDFAGVKPDAITFTSILPACSQLAALELGKDIHRSVMDFKLETNEIVMAALLDMYAKCGAVDEARKIFDRLPERDFVSWTSMITAYGSHGQASEALELFRKMEFSKAKPDRVTFLAVISACSHGGLVDEGCYYFNQMRDKYGIQPTIEHYSCLIDLLGRAGRLREAYGILCNTLNIRADVGLLSTLFSACKMHGDLELGEEIARILIEKEPDDPSTYIVLSNMYASFGKWIEVRKVRLKMKELGLKKSPGCSWIEVDKKIHPFFVEDKSHPNAEMIYECLADLIRHMEEDEQKLHT</sequence>
<dbReference type="AlphaFoldDB" id="A0A200QED6"/>
<feature type="repeat" description="PPR" evidence="2">
    <location>
        <begin position="56"/>
        <end position="86"/>
    </location>
</feature>
<feature type="repeat" description="PPR" evidence="2">
    <location>
        <begin position="87"/>
        <end position="121"/>
    </location>
</feature>
<comment type="caution">
    <text evidence="3">The sequence shown here is derived from an EMBL/GenBank/DDBJ whole genome shotgun (WGS) entry which is preliminary data.</text>
</comment>
<dbReference type="OMA" id="WNGLMAA"/>
<evidence type="ECO:0000313" key="3">
    <source>
        <dbReference type="EMBL" id="OVA08839.1"/>
    </source>
</evidence>
<dbReference type="Gene3D" id="1.25.40.10">
    <property type="entry name" value="Tetratricopeptide repeat domain"/>
    <property type="match status" value="4"/>
</dbReference>
<dbReference type="FunFam" id="1.25.40.10:FF:000284">
    <property type="entry name" value="Pentatricopeptide repeat-containing protein"/>
    <property type="match status" value="1"/>
</dbReference>
<feature type="repeat" description="PPR" evidence="2">
    <location>
        <begin position="528"/>
        <end position="562"/>
    </location>
</feature>
<dbReference type="Pfam" id="PF20431">
    <property type="entry name" value="E_motif"/>
    <property type="match status" value="1"/>
</dbReference>
<name>A0A200QED6_MACCD</name>
<dbReference type="PANTHER" id="PTHR47926:SF452">
    <property type="entry name" value="PENTATRICOPEPTIDE REPEAT-CONTAINING PROTEIN"/>
    <property type="match status" value="1"/>
</dbReference>
<evidence type="ECO:0000256" key="2">
    <source>
        <dbReference type="PROSITE-ProRule" id="PRU00708"/>
    </source>
</evidence>
<dbReference type="SUPFAM" id="SSF48452">
    <property type="entry name" value="TPR-like"/>
    <property type="match status" value="1"/>
</dbReference>